<dbReference type="EMBL" id="BJXR01000062">
    <property type="protein sequence ID" value="GEN12436.1"/>
    <property type="molecule type" value="Genomic_DNA"/>
</dbReference>
<proteinExistence type="predicted"/>
<organism evidence="2 3">
    <name type="scientific">Myxococcus fulvus</name>
    <dbReference type="NCBI Taxonomy" id="33"/>
    <lineage>
        <taxon>Bacteria</taxon>
        <taxon>Pseudomonadati</taxon>
        <taxon>Myxococcota</taxon>
        <taxon>Myxococcia</taxon>
        <taxon>Myxococcales</taxon>
        <taxon>Cystobacterineae</taxon>
        <taxon>Myxococcaceae</taxon>
        <taxon>Myxococcus</taxon>
    </lineage>
</organism>
<reference evidence="2 3" key="1">
    <citation type="submission" date="2019-07" db="EMBL/GenBank/DDBJ databases">
        <title>Whole genome shotgun sequence of Myxococcus fulvus NBRC 100333.</title>
        <authorList>
            <person name="Hosoyama A."/>
            <person name="Uohara A."/>
            <person name="Ohji S."/>
            <person name="Ichikawa N."/>
        </authorList>
    </citation>
    <scope>NUCLEOTIDE SEQUENCE [LARGE SCALE GENOMIC DNA]</scope>
    <source>
        <strain evidence="2 3">NBRC 100333</strain>
    </source>
</reference>
<sequence length="134" mass="14469">MWGMTLLLTGWLGVFLMQGGWFANPLLLLTLTLLLMGRYRGAYWTGVVTVLFGLSTLSWYLYSIPADEGGSPDRQLELLHPTFGYFFWMGSLLVGPASAAILGRKEAARKNDDAALQGAMGLGAGGDPPGQSRL</sequence>
<name>A0A511TE43_MYXFU</name>
<evidence type="ECO:0000313" key="3">
    <source>
        <dbReference type="Proteomes" id="UP000321514"/>
    </source>
</evidence>
<accession>A0A511TE43</accession>
<keyword evidence="1" id="KW-0812">Transmembrane</keyword>
<protein>
    <submittedName>
        <fullName evidence="2">Uncharacterized protein</fullName>
    </submittedName>
</protein>
<keyword evidence="1" id="KW-0472">Membrane</keyword>
<keyword evidence="1" id="KW-1133">Transmembrane helix</keyword>
<evidence type="ECO:0000313" key="2">
    <source>
        <dbReference type="EMBL" id="GEN12436.1"/>
    </source>
</evidence>
<feature type="transmembrane region" description="Helical" evidence="1">
    <location>
        <begin position="12"/>
        <end position="35"/>
    </location>
</feature>
<evidence type="ECO:0000256" key="1">
    <source>
        <dbReference type="SAM" id="Phobius"/>
    </source>
</evidence>
<dbReference type="AlphaFoldDB" id="A0A511TE43"/>
<feature type="transmembrane region" description="Helical" evidence="1">
    <location>
        <begin position="42"/>
        <end position="62"/>
    </location>
</feature>
<gene>
    <name evidence="2" type="ORF">MFU01_74730</name>
</gene>
<comment type="caution">
    <text evidence="2">The sequence shown here is derived from an EMBL/GenBank/DDBJ whole genome shotgun (WGS) entry which is preliminary data.</text>
</comment>
<dbReference type="Proteomes" id="UP000321514">
    <property type="component" value="Unassembled WGS sequence"/>
</dbReference>
<feature type="transmembrane region" description="Helical" evidence="1">
    <location>
        <begin position="82"/>
        <end position="102"/>
    </location>
</feature>